<accession>A0A9P5YPL5</accession>
<comment type="caution">
    <text evidence="3">The sequence shown here is derived from an EMBL/GenBank/DDBJ whole genome shotgun (WGS) entry which is preliminary data.</text>
</comment>
<dbReference type="EMBL" id="MU155541">
    <property type="protein sequence ID" value="KAF9472395.1"/>
    <property type="molecule type" value="Genomic_DNA"/>
</dbReference>
<evidence type="ECO:0000313" key="3">
    <source>
        <dbReference type="EMBL" id="KAF9472395.1"/>
    </source>
</evidence>
<gene>
    <name evidence="3" type="ORF">BDN70DRAFT_938223</name>
</gene>
<feature type="compositionally biased region" description="Polar residues" evidence="2">
    <location>
        <begin position="33"/>
        <end position="48"/>
    </location>
</feature>
<reference evidence="3" key="1">
    <citation type="submission" date="2020-11" db="EMBL/GenBank/DDBJ databases">
        <authorList>
            <consortium name="DOE Joint Genome Institute"/>
            <person name="Ahrendt S."/>
            <person name="Riley R."/>
            <person name="Andreopoulos W."/>
            <person name="Labutti K."/>
            <person name="Pangilinan J."/>
            <person name="Ruiz-Duenas F.J."/>
            <person name="Barrasa J.M."/>
            <person name="Sanchez-Garcia M."/>
            <person name="Camarero S."/>
            <person name="Miyauchi S."/>
            <person name="Serrano A."/>
            <person name="Linde D."/>
            <person name="Babiker R."/>
            <person name="Drula E."/>
            <person name="Ayuso-Fernandez I."/>
            <person name="Pacheco R."/>
            <person name="Padilla G."/>
            <person name="Ferreira P."/>
            <person name="Barriuso J."/>
            <person name="Kellner H."/>
            <person name="Castanera R."/>
            <person name="Alfaro M."/>
            <person name="Ramirez L."/>
            <person name="Pisabarro A.G."/>
            <person name="Kuo A."/>
            <person name="Tritt A."/>
            <person name="Lipzen A."/>
            <person name="He G."/>
            <person name="Yan M."/>
            <person name="Ng V."/>
            <person name="Cullen D."/>
            <person name="Martin F."/>
            <person name="Rosso M.-N."/>
            <person name="Henrissat B."/>
            <person name="Hibbett D."/>
            <person name="Martinez A.T."/>
            <person name="Grigoriev I.V."/>
        </authorList>
    </citation>
    <scope>NUCLEOTIDE SEQUENCE</scope>
    <source>
        <strain evidence="3">CIRM-BRFM 674</strain>
    </source>
</reference>
<dbReference type="AlphaFoldDB" id="A0A9P5YPL5"/>
<proteinExistence type="predicted"/>
<dbReference type="Proteomes" id="UP000807469">
    <property type="component" value="Unassembled WGS sequence"/>
</dbReference>
<keyword evidence="4" id="KW-1185">Reference proteome</keyword>
<sequence length="419" mass="47192">MANSHNFLRTPPGLARTNSSPDMTYQPFRQRGRSPTHQGSSNGRYHSLQQQPPPFQSPPPHFGGLGIAGSPPFATSHPMNSQPPGTLVDPADLINQLWANHNKSLLDQKAALMETLNATFTEFRLEIEAKAKITDTRAADLAEIKEKQHNQLVQKLQTAVKNLQEELKLRNIAAKKEIEDLVAQFKKDAETASAETALEHIKQIAELTSQLEQLNADVKNLERWAITGDVFALIRIRFRRLMDEVIRLLYEALTGEVADDKLMVVKSWWASKLNPRINQRKAKATGSKSAAGQPTKQQPPSDDERYQTCLKLISNKKLNDLPEYKALVDSGTLKFVTQGTTQLREEANYQAHDLLDMERFRTLLEQAEKDKDGELICPRKEVPSVRGLIHFVEATRAKQGAIIKTTVTVTTERWDTVRH</sequence>
<organism evidence="3 4">
    <name type="scientific">Pholiota conissans</name>
    <dbReference type="NCBI Taxonomy" id="109636"/>
    <lineage>
        <taxon>Eukaryota</taxon>
        <taxon>Fungi</taxon>
        <taxon>Dikarya</taxon>
        <taxon>Basidiomycota</taxon>
        <taxon>Agaricomycotina</taxon>
        <taxon>Agaricomycetes</taxon>
        <taxon>Agaricomycetidae</taxon>
        <taxon>Agaricales</taxon>
        <taxon>Agaricineae</taxon>
        <taxon>Strophariaceae</taxon>
        <taxon>Pholiota</taxon>
    </lineage>
</organism>
<name>A0A9P5YPL5_9AGAR</name>
<protein>
    <submittedName>
        <fullName evidence="3">Uncharacterized protein</fullName>
    </submittedName>
</protein>
<evidence type="ECO:0000256" key="1">
    <source>
        <dbReference type="SAM" id="Coils"/>
    </source>
</evidence>
<evidence type="ECO:0000313" key="4">
    <source>
        <dbReference type="Proteomes" id="UP000807469"/>
    </source>
</evidence>
<evidence type="ECO:0000256" key="2">
    <source>
        <dbReference type="SAM" id="MobiDB-lite"/>
    </source>
</evidence>
<feature type="coiled-coil region" evidence="1">
    <location>
        <begin position="146"/>
        <end position="224"/>
    </location>
</feature>
<keyword evidence="1" id="KW-0175">Coiled coil</keyword>
<feature type="compositionally biased region" description="Pro residues" evidence="2">
    <location>
        <begin position="51"/>
        <end position="61"/>
    </location>
</feature>
<feature type="region of interest" description="Disordered" evidence="2">
    <location>
        <begin position="280"/>
        <end position="304"/>
    </location>
</feature>
<dbReference type="OrthoDB" id="10633286at2759"/>
<feature type="region of interest" description="Disordered" evidence="2">
    <location>
        <begin position="1"/>
        <end position="87"/>
    </location>
</feature>